<dbReference type="EMBL" id="CAFBOG010000083">
    <property type="protein sequence ID" value="CAB4980826.1"/>
    <property type="molecule type" value="Genomic_DNA"/>
</dbReference>
<sequence length="45" mass="4902">MQLAADTTVNVPYLDAILFILGVSRDEVERADLDSEDPIGNPQIS</sequence>
<evidence type="ECO:0000313" key="1">
    <source>
        <dbReference type="EMBL" id="CAB4980826.1"/>
    </source>
</evidence>
<accession>A0A6J7MJJ1</accession>
<name>A0A6J7MJJ1_9ZZZZ</name>
<protein>
    <submittedName>
        <fullName evidence="1">Unannotated protein</fullName>
    </submittedName>
</protein>
<reference evidence="1" key="1">
    <citation type="submission" date="2020-05" db="EMBL/GenBank/DDBJ databases">
        <authorList>
            <person name="Chiriac C."/>
            <person name="Salcher M."/>
            <person name="Ghai R."/>
            <person name="Kavagutti S V."/>
        </authorList>
    </citation>
    <scope>NUCLEOTIDE SEQUENCE</scope>
</reference>
<dbReference type="AlphaFoldDB" id="A0A6J7MJJ1"/>
<gene>
    <name evidence="1" type="ORF">UFOPK3914_01013</name>
</gene>
<organism evidence="1">
    <name type="scientific">freshwater metagenome</name>
    <dbReference type="NCBI Taxonomy" id="449393"/>
    <lineage>
        <taxon>unclassified sequences</taxon>
        <taxon>metagenomes</taxon>
        <taxon>ecological metagenomes</taxon>
    </lineage>
</organism>
<proteinExistence type="predicted"/>